<protein>
    <recommendedName>
        <fullName evidence="3">Methyltransferase domain-containing protein</fullName>
    </recommendedName>
</protein>
<dbReference type="PANTHER" id="PTHR35897:SF2">
    <property type="entry name" value="METHYLTRANSFERASE DOMAIN-CONTAINING PROTEIN"/>
    <property type="match status" value="1"/>
</dbReference>
<dbReference type="SUPFAM" id="SSF53335">
    <property type="entry name" value="S-adenosyl-L-methionine-dependent methyltransferases"/>
    <property type="match status" value="1"/>
</dbReference>
<dbReference type="InterPro" id="IPR029063">
    <property type="entry name" value="SAM-dependent_MTases_sf"/>
</dbReference>
<reference evidence="1" key="1">
    <citation type="journal article" date="2020" name="Stud. Mycol.">
        <title>101 Dothideomycetes genomes: a test case for predicting lifestyles and emergence of pathogens.</title>
        <authorList>
            <person name="Haridas S."/>
            <person name="Albert R."/>
            <person name="Binder M."/>
            <person name="Bloem J."/>
            <person name="Labutti K."/>
            <person name="Salamov A."/>
            <person name="Andreopoulos B."/>
            <person name="Baker S."/>
            <person name="Barry K."/>
            <person name="Bills G."/>
            <person name="Bluhm B."/>
            <person name="Cannon C."/>
            <person name="Castanera R."/>
            <person name="Culley D."/>
            <person name="Daum C."/>
            <person name="Ezra D."/>
            <person name="Gonzalez J."/>
            <person name="Henrissat B."/>
            <person name="Kuo A."/>
            <person name="Liang C."/>
            <person name="Lipzen A."/>
            <person name="Lutzoni F."/>
            <person name="Magnuson J."/>
            <person name="Mondo S."/>
            <person name="Nolan M."/>
            <person name="Ohm R."/>
            <person name="Pangilinan J."/>
            <person name="Park H.-J."/>
            <person name="Ramirez L."/>
            <person name="Alfaro M."/>
            <person name="Sun H."/>
            <person name="Tritt A."/>
            <person name="Yoshinaga Y."/>
            <person name="Zwiers L.-H."/>
            <person name="Turgeon B."/>
            <person name="Goodwin S."/>
            <person name="Spatafora J."/>
            <person name="Crous P."/>
            <person name="Grigoriev I."/>
        </authorList>
    </citation>
    <scope>NUCLEOTIDE SEQUENCE</scope>
    <source>
        <strain evidence="1">ATCC 74209</strain>
    </source>
</reference>
<evidence type="ECO:0000313" key="2">
    <source>
        <dbReference type="Proteomes" id="UP000799536"/>
    </source>
</evidence>
<accession>A0A9P4JG87</accession>
<gene>
    <name evidence="1" type="ORF">GQ43DRAFT_499744</name>
</gene>
<dbReference type="EMBL" id="ML994473">
    <property type="protein sequence ID" value="KAF2196122.1"/>
    <property type="molecule type" value="Genomic_DNA"/>
</dbReference>
<keyword evidence="2" id="KW-1185">Reference proteome</keyword>
<evidence type="ECO:0008006" key="3">
    <source>
        <dbReference type="Google" id="ProtNLM"/>
    </source>
</evidence>
<comment type="caution">
    <text evidence="1">The sequence shown here is derived from an EMBL/GenBank/DDBJ whole genome shotgun (WGS) entry which is preliminary data.</text>
</comment>
<proteinExistence type="predicted"/>
<dbReference type="OrthoDB" id="2094832at2759"/>
<name>A0A9P4JG87_9PLEO</name>
<dbReference type="InterPro" id="IPR051654">
    <property type="entry name" value="Meroterpenoid_MTases"/>
</dbReference>
<dbReference type="Gene3D" id="3.40.50.150">
    <property type="entry name" value="Vaccinia Virus protein VP39"/>
    <property type="match status" value="1"/>
</dbReference>
<sequence length="154" mass="17434">MDHRITLGVRHTLEPYSNVRPEDVKRHAYAIVTWALPPWPCAGLGSLLTSTIPQLPLYTTILMKVVQSGGTLIDVGCYCGTDLRRLIFDAAPQDNLFGTDLVNQWDLGFELFRDQDKLQVKFIEVDILNPNTELEVLNGKMDVISATHFLHNWN</sequence>
<dbReference type="Proteomes" id="UP000799536">
    <property type="component" value="Unassembled WGS sequence"/>
</dbReference>
<evidence type="ECO:0000313" key="1">
    <source>
        <dbReference type="EMBL" id="KAF2196122.1"/>
    </source>
</evidence>
<dbReference type="PANTHER" id="PTHR35897">
    <property type="entry name" value="METHYLTRANSFERASE AUSD"/>
    <property type="match status" value="1"/>
</dbReference>
<dbReference type="AlphaFoldDB" id="A0A9P4JG87"/>
<organism evidence="1 2">
    <name type="scientific">Delitschia confertaspora ATCC 74209</name>
    <dbReference type="NCBI Taxonomy" id="1513339"/>
    <lineage>
        <taxon>Eukaryota</taxon>
        <taxon>Fungi</taxon>
        <taxon>Dikarya</taxon>
        <taxon>Ascomycota</taxon>
        <taxon>Pezizomycotina</taxon>
        <taxon>Dothideomycetes</taxon>
        <taxon>Pleosporomycetidae</taxon>
        <taxon>Pleosporales</taxon>
        <taxon>Delitschiaceae</taxon>
        <taxon>Delitschia</taxon>
    </lineage>
</organism>